<keyword evidence="6" id="KW-1185">Reference proteome</keyword>
<dbReference type="Pfam" id="PF12833">
    <property type="entry name" value="HTH_18"/>
    <property type="match status" value="1"/>
</dbReference>
<evidence type="ECO:0000256" key="2">
    <source>
        <dbReference type="ARBA" id="ARBA00023125"/>
    </source>
</evidence>
<sequence>MIKQYINNFIPTQGEKLWSNIKQQCTIYKEYLPCKELQSHIACYWTSKTNNISNKPISSRIIPDGCMDIVFNIEEINKGKCGLVSGLMTMPEEQKVKGISEFIGVRFWPGEIIPFLKNSANDFTNQLIPLDSILGKVAFDISEKLYFEVTLSERLMIIEEELVKLLLKASVSNKLIKSALCTIYQHKGIISIRSLSKEMNISQRQLSRKFKTWIGTNPKTFINIIRFQYIIKQLNERTNINFQDLALENGYYDQAHFIKEFKALYGKTPGKL</sequence>
<feature type="domain" description="HTH araC/xylS-type" evidence="4">
    <location>
        <begin position="174"/>
        <end position="272"/>
    </location>
</feature>
<dbReference type="InterPro" id="IPR009057">
    <property type="entry name" value="Homeodomain-like_sf"/>
</dbReference>
<dbReference type="PROSITE" id="PS01124">
    <property type="entry name" value="HTH_ARAC_FAMILY_2"/>
    <property type="match status" value="1"/>
</dbReference>
<keyword evidence="1" id="KW-0805">Transcription regulation</keyword>
<keyword evidence="3" id="KW-0804">Transcription</keyword>
<dbReference type="RefSeq" id="WP_079491388.1">
    <property type="nucleotide sequence ID" value="NZ_FUZT01000004.1"/>
</dbReference>
<keyword evidence="2 5" id="KW-0238">DNA-binding</keyword>
<dbReference type="STRING" id="36842.SAMN02194393_02072"/>
<dbReference type="GO" id="GO:0003700">
    <property type="term" value="F:DNA-binding transcription factor activity"/>
    <property type="evidence" value="ECO:0007669"/>
    <property type="project" value="InterPro"/>
</dbReference>
<dbReference type="PANTHER" id="PTHR43280">
    <property type="entry name" value="ARAC-FAMILY TRANSCRIPTIONAL REGULATOR"/>
    <property type="match status" value="1"/>
</dbReference>
<gene>
    <name evidence="5" type="ORF">SAMN02194393_02072</name>
</gene>
<reference evidence="5 6" key="1">
    <citation type="submission" date="2017-02" db="EMBL/GenBank/DDBJ databases">
        <authorList>
            <person name="Peterson S.W."/>
        </authorList>
    </citation>
    <scope>NUCLEOTIDE SEQUENCE [LARGE SCALE GENOMIC DNA]</scope>
    <source>
        <strain evidence="5 6">M1</strain>
    </source>
</reference>
<dbReference type="SUPFAM" id="SSF46689">
    <property type="entry name" value="Homeodomain-like"/>
    <property type="match status" value="1"/>
</dbReference>
<evidence type="ECO:0000313" key="6">
    <source>
        <dbReference type="Proteomes" id="UP000190285"/>
    </source>
</evidence>
<dbReference type="OrthoDB" id="323290at2"/>
<dbReference type="Pfam" id="PF20240">
    <property type="entry name" value="DUF6597"/>
    <property type="match status" value="1"/>
</dbReference>
<dbReference type="PANTHER" id="PTHR43280:SF2">
    <property type="entry name" value="HTH-TYPE TRANSCRIPTIONAL REGULATOR EXSA"/>
    <property type="match status" value="1"/>
</dbReference>
<evidence type="ECO:0000256" key="1">
    <source>
        <dbReference type="ARBA" id="ARBA00023015"/>
    </source>
</evidence>
<proteinExistence type="predicted"/>
<dbReference type="EMBL" id="FUZT01000004">
    <property type="protein sequence ID" value="SKC66099.1"/>
    <property type="molecule type" value="Genomic_DNA"/>
</dbReference>
<dbReference type="InterPro" id="IPR046532">
    <property type="entry name" value="DUF6597"/>
</dbReference>
<evidence type="ECO:0000259" key="4">
    <source>
        <dbReference type="PROSITE" id="PS01124"/>
    </source>
</evidence>
<evidence type="ECO:0000256" key="3">
    <source>
        <dbReference type="ARBA" id="ARBA00023163"/>
    </source>
</evidence>
<name>A0A1T5KRQ1_9FIRM</name>
<dbReference type="Proteomes" id="UP000190285">
    <property type="component" value="Unassembled WGS sequence"/>
</dbReference>
<dbReference type="GO" id="GO:0043565">
    <property type="term" value="F:sequence-specific DNA binding"/>
    <property type="evidence" value="ECO:0007669"/>
    <property type="project" value="InterPro"/>
</dbReference>
<dbReference type="InterPro" id="IPR018060">
    <property type="entry name" value="HTH_AraC"/>
</dbReference>
<dbReference type="Gene3D" id="1.10.10.60">
    <property type="entry name" value="Homeodomain-like"/>
    <property type="match status" value="1"/>
</dbReference>
<evidence type="ECO:0000313" key="5">
    <source>
        <dbReference type="EMBL" id="SKC66099.1"/>
    </source>
</evidence>
<protein>
    <submittedName>
        <fullName evidence="5">AraC-type DNA-binding domain-containing proteins</fullName>
    </submittedName>
</protein>
<dbReference type="AlphaFoldDB" id="A0A1T5KRQ1"/>
<dbReference type="SMART" id="SM00342">
    <property type="entry name" value="HTH_ARAC"/>
    <property type="match status" value="1"/>
</dbReference>
<organism evidence="5 6">
    <name type="scientific">Maledivibacter halophilus</name>
    <dbReference type="NCBI Taxonomy" id="36842"/>
    <lineage>
        <taxon>Bacteria</taxon>
        <taxon>Bacillati</taxon>
        <taxon>Bacillota</taxon>
        <taxon>Clostridia</taxon>
        <taxon>Peptostreptococcales</taxon>
        <taxon>Caminicellaceae</taxon>
        <taxon>Maledivibacter</taxon>
    </lineage>
</organism>
<accession>A0A1T5KRQ1</accession>